<dbReference type="OMA" id="HEFNIEI"/>
<dbReference type="OrthoDB" id="46159at2759"/>
<accession>W2SN58</accession>
<gene>
    <name evidence="1" type="ORF">NECAME_14431</name>
</gene>
<proteinExistence type="predicted"/>
<dbReference type="STRING" id="51031.W2SN58"/>
<dbReference type="EMBL" id="KI668865">
    <property type="protein sequence ID" value="ETN70963.1"/>
    <property type="molecule type" value="Genomic_DNA"/>
</dbReference>
<organism evidence="1 2">
    <name type="scientific">Necator americanus</name>
    <name type="common">Human hookworm</name>
    <dbReference type="NCBI Taxonomy" id="51031"/>
    <lineage>
        <taxon>Eukaryota</taxon>
        <taxon>Metazoa</taxon>
        <taxon>Ecdysozoa</taxon>
        <taxon>Nematoda</taxon>
        <taxon>Chromadorea</taxon>
        <taxon>Rhabditida</taxon>
        <taxon>Rhabditina</taxon>
        <taxon>Rhabditomorpha</taxon>
        <taxon>Strongyloidea</taxon>
        <taxon>Ancylostomatidae</taxon>
        <taxon>Bunostominae</taxon>
        <taxon>Necator</taxon>
    </lineage>
</organism>
<protein>
    <submittedName>
        <fullName evidence="1">Uncharacterized protein</fullName>
    </submittedName>
</protein>
<sequence>MSWLLPLLHRNSSNPRSRLELGQELLDRLGTERLPSDSKTINEFCDVLFQWLSASNFKYWLHEFNIEIESRARNRRQNKH</sequence>
<evidence type="ECO:0000313" key="2">
    <source>
        <dbReference type="Proteomes" id="UP000053676"/>
    </source>
</evidence>
<dbReference type="AlphaFoldDB" id="W2SN58"/>
<name>W2SN58_NECAM</name>
<reference evidence="2" key="1">
    <citation type="journal article" date="2014" name="Nat. Genet.">
        <title>Genome of the human hookworm Necator americanus.</title>
        <authorList>
            <person name="Tang Y.T."/>
            <person name="Gao X."/>
            <person name="Rosa B.A."/>
            <person name="Abubucker S."/>
            <person name="Hallsworth-Pepin K."/>
            <person name="Martin J."/>
            <person name="Tyagi R."/>
            <person name="Heizer E."/>
            <person name="Zhang X."/>
            <person name="Bhonagiri-Palsikar V."/>
            <person name="Minx P."/>
            <person name="Warren W.C."/>
            <person name="Wang Q."/>
            <person name="Zhan B."/>
            <person name="Hotez P.J."/>
            <person name="Sternberg P.W."/>
            <person name="Dougall A."/>
            <person name="Gaze S.T."/>
            <person name="Mulvenna J."/>
            <person name="Sotillo J."/>
            <person name="Ranganathan S."/>
            <person name="Rabelo E.M."/>
            <person name="Wilson R.K."/>
            <person name="Felgner P.L."/>
            <person name="Bethony J."/>
            <person name="Hawdon J.M."/>
            <person name="Gasser R.B."/>
            <person name="Loukas A."/>
            <person name="Mitreva M."/>
        </authorList>
    </citation>
    <scope>NUCLEOTIDE SEQUENCE [LARGE SCALE GENOMIC DNA]</scope>
</reference>
<dbReference type="Proteomes" id="UP000053676">
    <property type="component" value="Unassembled WGS sequence"/>
</dbReference>
<keyword evidence="2" id="KW-1185">Reference proteome</keyword>
<dbReference type="KEGG" id="nai:NECAME_14431"/>
<evidence type="ECO:0000313" key="1">
    <source>
        <dbReference type="EMBL" id="ETN70963.1"/>
    </source>
</evidence>